<dbReference type="WBParaSite" id="PSAMB.scaffold932size38445.g9848.t1">
    <property type="protein sequence ID" value="PSAMB.scaffold932size38445.g9848.t1"/>
    <property type="gene ID" value="PSAMB.scaffold932size38445.g9848"/>
</dbReference>
<feature type="region of interest" description="Disordered" evidence="1">
    <location>
        <begin position="53"/>
        <end position="110"/>
    </location>
</feature>
<evidence type="ECO:0000313" key="3">
    <source>
        <dbReference type="WBParaSite" id="PSAMB.scaffold932size38445.g9848.t1"/>
    </source>
</evidence>
<proteinExistence type="predicted"/>
<dbReference type="Proteomes" id="UP000887566">
    <property type="component" value="Unplaced"/>
</dbReference>
<evidence type="ECO:0000256" key="1">
    <source>
        <dbReference type="SAM" id="MobiDB-lite"/>
    </source>
</evidence>
<name>A0A914XPC7_9BILA</name>
<reference evidence="3" key="1">
    <citation type="submission" date="2022-11" db="UniProtKB">
        <authorList>
            <consortium name="WormBaseParasite"/>
        </authorList>
    </citation>
    <scope>IDENTIFICATION</scope>
</reference>
<keyword evidence="2" id="KW-1185">Reference proteome</keyword>
<organism evidence="2 3">
    <name type="scientific">Plectus sambesii</name>
    <dbReference type="NCBI Taxonomy" id="2011161"/>
    <lineage>
        <taxon>Eukaryota</taxon>
        <taxon>Metazoa</taxon>
        <taxon>Ecdysozoa</taxon>
        <taxon>Nematoda</taxon>
        <taxon>Chromadorea</taxon>
        <taxon>Plectida</taxon>
        <taxon>Plectina</taxon>
        <taxon>Plectoidea</taxon>
        <taxon>Plectidae</taxon>
        <taxon>Plectus</taxon>
    </lineage>
</organism>
<evidence type="ECO:0000313" key="2">
    <source>
        <dbReference type="Proteomes" id="UP000887566"/>
    </source>
</evidence>
<feature type="compositionally biased region" description="Basic residues" evidence="1">
    <location>
        <begin position="58"/>
        <end position="71"/>
    </location>
</feature>
<accession>A0A914XPC7</accession>
<dbReference type="AlphaFoldDB" id="A0A914XPC7"/>
<protein>
    <submittedName>
        <fullName evidence="3">Uncharacterized protein</fullName>
    </submittedName>
</protein>
<sequence length="110" mass="12208">MPAVSRTGGSLSVVELPPLVPPLASARFKHPPPPLHACATTWTIMNTFPAALSATHTPTRHHLRLKRRLTRAQRTQPARTISWRPPRRLMRGADAAHTHTHIHIGDTDDD</sequence>